<organism evidence="2 3">
    <name type="scientific">Acanthoscelides obtectus</name>
    <name type="common">Bean weevil</name>
    <name type="synonym">Bruchus obtectus</name>
    <dbReference type="NCBI Taxonomy" id="200917"/>
    <lineage>
        <taxon>Eukaryota</taxon>
        <taxon>Metazoa</taxon>
        <taxon>Ecdysozoa</taxon>
        <taxon>Arthropoda</taxon>
        <taxon>Hexapoda</taxon>
        <taxon>Insecta</taxon>
        <taxon>Pterygota</taxon>
        <taxon>Neoptera</taxon>
        <taxon>Endopterygota</taxon>
        <taxon>Coleoptera</taxon>
        <taxon>Polyphaga</taxon>
        <taxon>Cucujiformia</taxon>
        <taxon>Chrysomeloidea</taxon>
        <taxon>Chrysomelidae</taxon>
        <taxon>Bruchinae</taxon>
        <taxon>Bruchini</taxon>
        <taxon>Acanthoscelides</taxon>
    </lineage>
</organism>
<sequence length="114" mass="12797">MKKVTRRAQQQRSVTSKVLSTEYTHTSPKRKASVLGKRLVNIEHSSEHPRPGSSKDLNSAPPKHLRCESWAKSYSPKAGLSEDINLTTPSRNSATAKGTTTYRKHMDIAYLLNY</sequence>
<gene>
    <name evidence="2" type="ORF">ACAOBT_LOCUS17867</name>
</gene>
<feature type="compositionally biased region" description="Basic and acidic residues" evidence="1">
    <location>
        <begin position="40"/>
        <end position="50"/>
    </location>
</feature>
<dbReference type="AlphaFoldDB" id="A0A9P0L6U8"/>
<proteinExistence type="predicted"/>
<feature type="compositionally biased region" description="Polar residues" evidence="1">
    <location>
        <begin position="7"/>
        <end position="26"/>
    </location>
</feature>
<keyword evidence="3" id="KW-1185">Reference proteome</keyword>
<accession>A0A9P0L6U8</accession>
<name>A0A9P0L6U8_ACAOB</name>
<dbReference type="EMBL" id="CAKOFQ010007019">
    <property type="protein sequence ID" value="CAH1987470.1"/>
    <property type="molecule type" value="Genomic_DNA"/>
</dbReference>
<dbReference type="Proteomes" id="UP001152888">
    <property type="component" value="Unassembled WGS sequence"/>
</dbReference>
<evidence type="ECO:0000256" key="1">
    <source>
        <dbReference type="SAM" id="MobiDB-lite"/>
    </source>
</evidence>
<reference evidence="2" key="1">
    <citation type="submission" date="2022-03" db="EMBL/GenBank/DDBJ databases">
        <authorList>
            <person name="Sayadi A."/>
        </authorList>
    </citation>
    <scope>NUCLEOTIDE SEQUENCE</scope>
</reference>
<comment type="caution">
    <text evidence="2">The sequence shown here is derived from an EMBL/GenBank/DDBJ whole genome shotgun (WGS) entry which is preliminary data.</text>
</comment>
<evidence type="ECO:0000313" key="2">
    <source>
        <dbReference type="EMBL" id="CAH1987470.1"/>
    </source>
</evidence>
<protein>
    <submittedName>
        <fullName evidence="2">Uncharacterized protein</fullName>
    </submittedName>
</protein>
<evidence type="ECO:0000313" key="3">
    <source>
        <dbReference type="Proteomes" id="UP001152888"/>
    </source>
</evidence>
<feature type="region of interest" description="Disordered" evidence="1">
    <location>
        <begin position="1"/>
        <end position="64"/>
    </location>
</feature>